<accession>A0A8T1K713</accession>
<comment type="caution">
    <text evidence="4">The sequence shown here is derived from an EMBL/GenBank/DDBJ whole genome shotgun (WGS) entry which is preliminary data.</text>
</comment>
<dbReference type="Proteomes" id="UP000736787">
    <property type="component" value="Unassembled WGS sequence"/>
</dbReference>
<dbReference type="EMBL" id="RCMG01000619">
    <property type="protein sequence ID" value="KAG2851272.1"/>
    <property type="molecule type" value="Genomic_DNA"/>
</dbReference>
<evidence type="ECO:0000313" key="5">
    <source>
        <dbReference type="Proteomes" id="UP000697107"/>
    </source>
</evidence>
<name>A0A8T1K713_9STRA</name>
<dbReference type="EMBL" id="RCMI01000631">
    <property type="protein sequence ID" value="KAG2902953.1"/>
    <property type="molecule type" value="Genomic_DNA"/>
</dbReference>
<evidence type="ECO:0000313" key="2">
    <source>
        <dbReference type="EMBL" id="KAG2902953.1"/>
    </source>
</evidence>
<gene>
    <name evidence="1" type="ORF">PC113_g16062</name>
    <name evidence="2" type="ORF">PC115_g15470</name>
    <name evidence="3" type="ORF">PC117_g17047</name>
    <name evidence="4" type="ORF">PC118_g15942</name>
</gene>
<proteinExistence type="predicted"/>
<reference evidence="4" key="1">
    <citation type="submission" date="2018-10" db="EMBL/GenBank/DDBJ databases">
        <title>Effector identification in a new, highly contiguous assembly of the strawberry crown rot pathogen Phytophthora cactorum.</title>
        <authorList>
            <person name="Armitage A.D."/>
            <person name="Nellist C.F."/>
            <person name="Bates H."/>
            <person name="Vickerstaff R.J."/>
            <person name="Harrison R.J."/>
        </authorList>
    </citation>
    <scope>NUCLEOTIDE SEQUENCE</scope>
    <source>
        <strain evidence="1">15-7</strain>
        <strain evidence="2">4032</strain>
        <strain evidence="3">4040</strain>
        <strain evidence="4">P415</strain>
    </source>
</reference>
<evidence type="ECO:0000313" key="1">
    <source>
        <dbReference type="EMBL" id="KAG2851272.1"/>
    </source>
</evidence>
<dbReference type="Proteomes" id="UP000774804">
    <property type="component" value="Unassembled WGS sequence"/>
</dbReference>
<organism evidence="4 5">
    <name type="scientific">Phytophthora cactorum</name>
    <dbReference type="NCBI Taxonomy" id="29920"/>
    <lineage>
        <taxon>Eukaryota</taxon>
        <taxon>Sar</taxon>
        <taxon>Stramenopiles</taxon>
        <taxon>Oomycota</taxon>
        <taxon>Peronosporomycetes</taxon>
        <taxon>Peronosporales</taxon>
        <taxon>Peronosporaceae</taxon>
        <taxon>Phytophthora</taxon>
    </lineage>
</organism>
<protein>
    <submittedName>
        <fullName evidence="4">Uncharacterized protein</fullName>
    </submittedName>
</protein>
<sequence>MLNNHERTLLQVSTAIETILTKAVNKLQKFGTDKSSVLSSSITFVLPLELVQKAIKKVYDKTKIITLDDSSESSSSEDSTSKRVIPPYVRRSGLGNYTLKQLNAM</sequence>
<dbReference type="Proteomes" id="UP000697107">
    <property type="component" value="Unassembled WGS sequence"/>
</dbReference>
<dbReference type="EMBL" id="RCMK01000626">
    <property type="protein sequence ID" value="KAG2918515.1"/>
    <property type="molecule type" value="Genomic_DNA"/>
</dbReference>
<evidence type="ECO:0000313" key="3">
    <source>
        <dbReference type="EMBL" id="KAG2918515.1"/>
    </source>
</evidence>
<dbReference type="EMBL" id="RCML01000639">
    <property type="protein sequence ID" value="KAG2972005.1"/>
    <property type="molecule type" value="Genomic_DNA"/>
</dbReference>
<dbReference type="Proteomes" id="UP000735874">
    <property type="component" value="Unassembled WGS sequence"/>
</dbReference>
<dbReference type="AlphaFoldDB" id="A0A8T1K713"/>
<evidence type="ECO:0000313" key="4">
    <source>
        <dbReference type="EMBL" id="KAG2972005.1"/>
    </source>
</evidence>